<name>A0ABT5HR54_9CAUL</name>
<evidence type="ECO:0000313" key="1">
    <source>
        <dbReference type="EMBL" id="MDC7682546.1"/>
    </source>
</evidence>
<sequence length="206" mass="23384">MNEAEDRKQRSIKILKAKGLPVLDSLPEIETVEDTTIRSGEAIVQRILCLTAVARAAFVGQTAPVLPFVARWNLDPHLTPDEREFLQSDSVSEADAVKFSWRIEAIVPLAWAIGLYADLWFPEEETNAEDVLEYWEAFSHPDLTRIGHRDTADILDQADLIYRAHWAVREGVSNGLHGGVVRERHHALNWLIGYEDDDWDDVQTDT</sequence>
<proteinExistence type="predicted"/>
<comment type="caution">
    <text evidence="1">The sequence shown here is derived from an EMBL/GenBank/DDBJ whole genome shotgun (WGS) entry which is preliminary data.</text>
</comment>
<accession>A0ABT5HR54</accession>
<organism evidence="1 2">
    <name type="scientific">Asticcacaulis aquaticus</name>
    <dbReference type="NCBI Taxonomy" id="2984212"/>
    <lineage>
        <taxon>Bacteria</taxon>
        <taxon>Pseudomonadati</taxon>
        <taxon>Pseudomonadota</taxon>
        <taxon>Alphaproteobacteria</taxon>
        <taxon>Caulobacterales</taxon>
        <taxon>Caulobacteraceae</taxon>
        <taxon>Asticcacaulis</taxon>
    </lineage>
</organism>
<keyword evidence="2" id="KW-1185">Reference proteome</keyword>
<dbReference type="EMBL" id="JAQQKX010000002">
    <property type="protein sequence ID" value="MDC7682546.1"/>
    <property type="molecule type" value="Genomic_DNA"/>
</dbReference>
<dbReference type="Proteomes" id="UP001214854">
    <property type="component" value="Unassembled WGS sequence"/>
</dbReference>
<dbReference type="Pfam" id="PF14094">
    <property type="entry name" value="DUF4272"/>
    <property type="match status" value="1"/>
</dbReference>
<dbReference type="InterPro" id="IPR025368">
    <property type="entry name" value="DUF4272"/>
</dbReference>
<dbReference type="RefSeq" id="WP_272747031.1">
    <property type="nucleotide sequence ID" value="NZ_JAQQKX010000002.1"/>
</dbReference>
<reference evidence="1 2" key="1">
    <citation type="submission" date="2023-01" db="EMBL/GenBank/DDBJ databases">
        <title>Novel species of the genus Asticcacaulis isolated from rivers.</title>
        <authorList>
            <person name="Lu H."/>
        </authorList>
    </citation>
    <scope>NUCLEOTIDE SEQUENCE [LARGE SCALE GENOMIC DNA]</scope>
    <source>
        <strain evidence="1 2">BYS171W</strain>
    </source>
</reference>
<gene>
    <name evidence="1" type="ORF">PQU92_04620</name>
</gene>
<protein>
    <submittedName>
        <fullName evidence="1">DUF4272 domain-containing protein</fullName>
    </submittedName>
</protein>
<evidence type="ECO:0000313" key="2">
    <source>
        <dbReference type="Proteomes" id="UP001214854"/>
    </source>
</evidence>